<feature type="compositionally biased region" description="Low complexity" evidence="1">
    <location>
        <begin position="204"/>
        <end position="223"/>
    </location>
</feature>
<protein>
    <submittedName>
        <fullName evidence="2">Uncharacterized protein</fullName>
    </submittedName>
</protein>
<accession>A0A318ZNE5</accession>
<gene>
    <name evidence="2" type="ORF">BP01DRAFT_119931</name>
</gene>
<dbReference type="EMBL" id="KZ821220">
    <property type="protein sequence ID" value="PYH49056.1"/>
    <property type="molecule type" value="Genomic_DNA"/>
</dbReference>
<organism evidence="2 3">
    <name type="scientific">Aspergillus saccharolyticus JOP 1030-1</name>
    <dbReference type="NCBI Taxonomy" id="1450539"/>
    <lineage>
        <taxon>Eukaryota</taxon>
        <taxon>Fungi</taxon>
        <taxon>Dikarya</taxon>
        <taxon>Ascomycota</taxon>
        <taxon>Pezizomycotina</taxon>
        <taxon>Eurotiomycetes</taxon>
        <taxon>Eurotiomycetidae</taxon>
        <taxon>Eurotiales</taxon>
        <taxon>Aspergillaceae</taxon>
        <taxon>Aspergillus</taxon>
        <taxon>Aspergillus subgen. Circumdati</taxon>
    </lineage>
</organism>
<name>A0A318ZNE5_9EURO</name>
<feature type="compositionally biased region" description="Polar residues" evidence="1">
    <location>
        <begin position="224"/>
        <end position="237"/>
    </location>
</feature>
<keyword evidence="3" id="KW-1185">Reference proteome</keyword>
<dbReference type="OrthoDB" id="4158087at2759"/>
<dbReference type="RefSeq" id="XP_025435038.1">
    <property type="nucleotide sequence ID" value="XM_025570380.1"/>
</dbReference>
<evidence type="ECO:0000256" key="1">
    <source>
        <dbReference type="SAM" id="MobiDB-lite"/>
    </source>
</evidence>
<evidence type="ECO:0000313" key="3">
    <source>
        <dbReference type="Proteomes" id="UP000248349"/>
    </source>
</evidence>
<feature type="compositionally biased region" description="Basic and acidic residues" evidence="1">
    <location>
        <begin position="152"/>
        <end position="177"/>
    </location>
</feature>
<proteinExistence type="predicted"/>
<dbReference type="STRING" id="1450539.A0A318ZNE5"/>
<feature type="compositionally biased region" description="Low complexity" evidence="1">
    <location>
        <begin position="238"/>
        <end position="253"/>
    </location>
</feature>
<feature type="compositionally biased region" description="Basic residues" evidence="1">
    <location>
        <begin position="178"/>
        <end position="195"/>
    </location>
</feature>
<sequence length="723" mass="80177">MDAKNSPHYQPTARSLPTDHEQVLPLLGKPPAWMTPNGVHSVAINNHPYHPPHPYTYPIATPIPGPVLGSAPPLLPSPIPSLPPQQHQLQQPSSLPPPPPPPSAPVQSTAPPLAAAETTRQDANKNGVTKARKPRKTNNASGGRSTLFWVHTDPKSVSEGTREETLKRIRSHVMSEHNRKKRLENTKRHKSKTWKHLAFQPVETTASSSAAAAPSASQTNPSPKQTVTESSFGARNTSESPSPSSSSSASSSPEQRHREEPQNALVVTEASSYPVVTSAAVNTYSIDAPSSHEFSPVQLASPWTLVGQGGSDPFNTSHTVLSDRMSRHLQHFFELTQISYPLQRRYGPKLKAHWAALVQQDPASLHACICVAASNRALEKGELPLRDPNERRSSALLLDTFHHRGETIRLVNEGLSDPIKASSDELIAAVSILLTIEIASGNPDYLKIHLAGLRQMVGMRNTFADVPPDVRFQISWTDIRVACMASTKPIFPFIRYTRPLHLALRSPHEDLEHTASRLIQLIEIPGIFGGALPKTIWDLLELTWYCEWIKSGPSYQEFDEETENYFNNEVLHVEYALHTDRFTPTGEVKGDASIEGCVRLACLLFHNNVLWNFYPAVAPVFPKPIINLRLALEATMKAGYFELCRDVLIWILFIGATSSGLLPDRAFFVNELVVVVRQEGIQTWQELRALLLGFFYVDRCYLGPLRELWDELQTVPVLSPECT</sequence>
<feature type="region of interest" description="Disordered" evidence="1">
    <location>
        <begin position="71"/>
        <end position="262"/>
    </location>
</feature>
<dbReference type="GeneID" id="37071608"/>
<evidence type="ECO:0000313" key="2">
    <source>
        <dbReference type="EMBL" id="PYH49056.1"/>
    </source>
</evidence>
<dbReference type="Pfam" id="PF11951">
    <property type="entry name" value="Fungal_trans_2"/>
    <property type="match status" value="1"/>
</dbReference>
<dbReference type="PANTHER" id="PTHR37540:SF5">
    <property type="entry name" value="TRANSCRIPTION FACTOR DOMAIN-CONTAINING PROTEIN"/>
    <property type="match status" value="1"/>
</dbReference>
<feature type="compositionally biased region" description="Low complexity" evidence="1">
    <location>
        <begin position="84"/>
        <end position="93"/>
    </location>
</feature>
<feature type="region of interest" description="Disordered" evidence="1">
    <location>
        <begin position="1"/>
        <end position="23"/>
    </location>
</feature>
<feature type="compositionally biased region" description="Pro residues" evidence="1">
    <location>
        <begin position="73"/>
        <end position="83"/>
    </location>
</feature>
<reference evidence="2 3" key="1">
    <citation type="submission" date="2016-12" db="EMBL/GenBank/DDBJ databases">
        <title>The genomes of Aspergillus section Nigri reveals drivers in fungal speciation.</title>
        <authorList>
            <consortium name="DOE Joint Genome Institute"/>
            <person name="Vesth T.C."/>
            <person name="Nybo J."/>
            <person name="Theobald S."/>
            <person name="Brandl J."/>
            <person name="Frisvad J.C."/>
            <person name="Nielsen K.F."/>
            <person name="Lyhne E.K."/>
            <person name="Kogle M.E."/>
            <person name="Kuo A."/>
            <person name="Riley R."/>
            <person name="Clum A."/>
            <person name="Nolan M."/>
            <person name="Lipzen A."/>
            <person name="Salamov A."/>
            <person name="Henrissat B."/>
            <person name="Wiebenga A."/>
            <person name="De Vries R.P."/>
            <person name="Grigoriev I.V."/>
            <person name="Mortensen U.H."/>
            <person name="Andersen M.R."/>
            <person name="Baker S.E."/>
        </authorList>
    </citation>
    <scope>NUCLEOTIDE SEQUENCE [LARGE SCALE GENOMIC DNA]</scope>
    <source>
        <strain evidence="2 3">JOP 1030-1</strain>
    </source>
</reference>
<feature type="compositionally biased region" description="Pro residues" evidence="1">
    <location>
        <begin position="94"/>
        <end position="104"/>
    </location>
</feature>
<dbReference type="AlphaFoldDB" id="A0A318ZNE5"/>
<dbReference type="PANTHER" id="PTHR37540">
    <property type="entry name" value="TRANSCRIPTION FACTOR (ACR-2), PUTATIVE-RELATED-RELATED"/>
    <property type="match status" value="1"/>
</dbReference>
<dbReference type="Proteomes" id="UP000248349">
    <property type="component" value="Unassembled WGS sequence"/>
</dbReference>
<dbReference type="InterPro" id="IPR021858">
    <property type="entry name" value="Fun_TF"/>
</dbReference>